<sequence length="275" mass="29935">MPPHALDLGINLFAPDRSPLPSPLPRAALLPPSRPPSPSPSPLPPLESLAPADAAALLAERAAALDLREADLADFSADVDTHHAALDDYAASLRERARELETYEHKLFKYHRAVRRERLASRAPTPLVVISEPVFQGHQYEALVPQKVGDPELAERGADEAETGAEGARRAVLAHSGGDVRALLSRVTEHIALLDRLERSSVLDVQDEGGRNALRALALLDLRIRQVLKRAVWAEESQSDTGDDESDDSTDEFVEYGHCSVVAHVRHGSLPLELD</sequence>
<dbReference type="Proteomes" id="UP001565368">
    <property type="component" value="Unassembled WGS sequence"/>
</dbReference>
<keyword evidence="3" id="KW-1185">Reference proteome</keyword>
<evidence type="ECO:0000256" key="1">
    <source>
        <dbReference type="SAM" id="MobiDB-lite"/>
    </source>
</evidence>
<accession>A0ABR3PVE1</accession>
<evidence type="ECO:0000313" key="3">
    <source>
        <dbReference type="Proteomes" id="UP001565368"/>
    </source>
</evidence>
<organism evidence="2 3">
    <name type="scientific">Vanrija albida</name>
    <dbReference type="NCBI Taxonomy" id="181172"/>
    <lineage>
        <taxon>Eukaryota</taxon>
        <taxon>Fungi</taxon>
        <taxon>Dikarya</taxon>
        <taxon>Basidiomycota</taxon>
        <taxon>Agaricomycotina</taxon>
        <taxon>Tremellomycetes</taxon>
        <taxon>Trichosporonales</taxon>
        <taxon>Trichosporonaceae</taxon>
        <taxon>Vanrija</taxon>
    </lineage>
</organism>
<dbReference type="RefSeq" id="XP_069206337.1">
    <property type="nucleotide sequence ID" value="XM_069356496.1"/>
</dbReference>
<dbReference type="GeneID" id="95989135"/>
<reference evidence="2 3" key="1">
    <citation type="submission" date="2023-08" db="EMBL/GenBank/DDBJ databases">
        <title>Annotated Genome Sequence of Vanrija albida AlHP1.</title>
        <authorList>
            <person name="Herzog R."/>
        </authorList>
    </citation>
    <scope>NUCLEOTIDE SEQUENCE [LARGE SCALE GENOMIC DNA]</scope>
    <source>
        <strain evidence="2 3">AlHP1</strain>
    </source>
</reference>
<feature type="region of interest" description="Disordered" evidence="1">
    <location>
        <begin position="15"/>
        <end position="48"/>
    </location>
</feature>
<feature type="compositionally biased region" description="Pro residues" evidence="1">
    <location>
        <begin position="32"/>
        <end position="45"/>
    </location>
</feature>
<proteinExistence type="predicted"/>
<name>A0ABR3PVE1_9TREE</name>
<gene>
    <name evidence="2" type="ORF">Q8F55_008092</name>
</gene>
<protein>
    <submittedName>
        <fullName evidence="2">Uncharacterized protein</fullName>
    </submittedName>
</protein>
<dbReference type="EMBL" id="JBBXJM010000006">
    <property type="protein sequence ID" value="KAL1406393.1"/>
    <property type="molecule type" value="Genomic_DNA"/>
</dbReference>
<evidence type="ECO:0000313" key="2">
    <source>
        <dbReference type="EMBL" id="KAL1406393.1"/>
    </source>
</evidence>
<comment type="caution">
    <text evidence="2">The sequence shown here is derived from an EMBL/GenBank/DDBJ whole genome shotgun (WGS) entry which is preliminary data.</text>
</comment>